<dbReference type="SUPFAM" id="SSF50341">
    <property type="entry name" value="CheW-like"/>
    <property type="match status" value="1"/>
</dbReference>
<evidence type="ECO:0000256" key="5">
    <source>
        <dbReference type="ARBA" id="ARBA00022553"/>
    </source>
</evidence>
<dbReference type="SMART" id="SM01231">
    <property type="entry name" value="H-kinase_dim"/>
    <property type="match status" value="1"/>
</dbReference>
<evidence type="ECO:0000256" key="9">
    <source>
        <dbReference type="ARBA" id="ARBA00022840"/>
    </source>
</evidence>
<dbReference type="SUPFAM" id="SSF47384">
    <property type="entry name" value="Homodimeric domain of signal transducing histidine kinase"/>
    <property type="match status" value="1"/>
</dbReference>
<comment type="function">
    <text evidence="11">Involved in the transmission of sensory signals from the chemoreceptors to the flagellar motors. CheA is autophosphorylated; it can transfer its phosphate group to either CheB or CheY.</text>
</comment>
<dbReference type="Gene3D" id="2.30.30.40">
    <property type="entry name" value="SH3 Domains"/>
    <property type="match status" value="1"/>
</dbReference>
<evidence type="ECO:0000256" key="8">
    <source>
        <dbReference type="ARBA" id="ARBA00022777"/>
    </source>
</evidence>
<dbReference type="PROSITE" id="PS50894">
    <property type="entry name" value="HPT"/>
    <property type="match status" value="1"/>
</dbReference>
<keyword evidence="17" id="KW-1185">Reference proteome</keyword>
<dbReference type="CDD" id="cd16916">
    <property type="entry name" value="HATPase_CheA-like"/>
    <property type="match status" value="1"/>
</dbReference>
<keyword evidence="10" id="KW-0902">Two-component regulatory system</keyword>
<dbReference type="InterPro" id="IPR036061">
    <property type="entry name" value="CheW-like_dom_sf"/>
</dbReference>
<dbReference type="SMART" id="SM00260">
    <property type="entry name" value="CheW"/>
    <property type="match status" value="1"/>
</dbReference>
<dbReference type="PROSITE" id="PS50851">
    <property type="entry name" value="CHEW"/>
    <property type="match status" value="1"/>
</dbReference>
<dbReference type="Proteomes" id="UP001195660">
    <property type="component" value="Unassembled WGS sequence"/>
</dbReference>
<dbReference type="PANTHER" id="PTHR43395:SF10">
    <property type="entry name" value="CHEMOTAXIS PROTEIN CHEA"/>
    <property type="match status" value="1"/>
</dbReference>
<dbReference type="InterPro" id="IPR005467">
    <property type="entry name" value="His_kinase_dom"/>
</dbReference>
<comment type="catalytic activity">
    <reaction evidence="1">
        <text>ATP + protein L-histidine = ADP + protein N-phospho-L-histidine.</text>
        <dbReference type="EC" id="2.7.13.3"/>
    </reaction>
</comment>
<feature type="modified residue" description="Phosphohistidine" evidence="12">
    <location>
        <position position="48"/>
    </location>
</feature>
<name>A0ABS2CFN8_9NEIS</name>
<dbReference type="EMBL" id="WOFE01000014">
    <property type="protein sequence ID" value="MBM5572973.1"/>
    <property type="molecule type" value="Genomic_DNA"/>
</dbReference>
<keyword evidence="4" id="KW-0145">Chemotaxis</keyword>
<feature type="domain" description="Histidine kinase" evidence="13">
    <location>
        <begin position="355"/>
        <end position="563"/>
    </location>
</feature>
<evidence type="ECO:0000256" key="4">
    <source>
        <dbReference type="ARBA" id="ARBA00022500"/>
    </source>
</evidence>
<dbReference type="PANTHER" id="PTHR43395">
    <property type="entry name" value="SENSOR HISTIDINE KINASE CHEA"/>
    <property type="match status" value="1"/>
</dbReference>
<dbReference type="PROSITE" id="PS50109">
    <property type="entry name" value="HIS_KIN"/>
    <property type="match status" value="1"/>
</dbReference>
<accession>A0ABS2CFN8</accession>
<keyword evidence="9" id="KW-0067">ATP-binding</keyword>
<evidence type="ECO:0000256" key="1">
    <source>
        <dbReference type="ARBA" id="ARBA00000085"/>
    </source>
</evidence>
<evidence type="ECO:0000259" key="13">
    <source>
        <dbReference type="PROSITE" id="PS50109"/>
    </source>
</evidence>
<dbReference type="SUPFAM" id="SSF55874">
    <property type="entry name" value="ATPase domain of HSP90 chaperone/DNA topoisomerase II/histidine kinase"/>
    <property type="match status" value="1"/>
</dbReference>
<reference evidence="16 17" key="1">
    <citation type="submission" date="2019-11" db="EMBL/GenBank/DDBJ databases">
        <title>Novel Deefgea species.</title>
        <authorList>
            <person name="Han J.-H."/>
        </authorList>
    </citation>
    <scope>NUCLEOTIDE SEQUENCE [LARGE SCALE GENOMIC DNA]</scope>
    <source>
        <strain evidence="16 17">LMG 24817</strain>
    </source>
</reference>
<dbReference type="Gene3D" id="1.10.287.560">
    <property type="entry name" value="Histidine kinase CheA-like, homodimeric domain"/>
    <property type="match status" value="1"/>
</dbReference>
<dbReference type="Pfam" id="PF02895">
    <property type="entry name" value="H-kinase_dim"/>
    <property type="match status" value="1"/>
</dbReference>
<dbReference type="InterPro" id="IPR051315">
    <property type="entry name" value="Bact_Chemotaxis_CheA"/>
</dbReference>
<dbReference type="Pfam" id="PF01627">
    <property type="entry name" value="Hpt"/>
    <property type="match status" value="1"/>
</dbReference>
<dbReference type="SMART" id="SM00387">
    <property type="entry name" value="HATPase_c"/>
    <property type="match status" value="1"/>
</dbReference>
<dbReference type="InterPro" id="IPR036641">
    <property type="entry name" value="HPT_dom_sf"/>
</dbReference>
<protein>
    <recommendedName>
        <fullName evidence="3">Chemotaxis protein CheA</fullName>
        <ecNumber evidence="2">2.7.13.3</ecNumber>
    </recommendedName>
</protein>
<proteinExistence type="predicted"/>
<dbReference type="CDD" id="cd00088">
    <property type="entry name" value="HPT"/>
    <property type="match status" value="1"/>
</dbReference>
<sequence>MTIDMSQFIAVFFDEAAEHLANLEALLLRLNVANPDAEELNAIFRAAHSIKGGAATFGFTDLTEVTHILENLLDRIRKHETQLRPEMVDVFLRTGDVLQGMLAAHRGQGEVTPEAIAQVTRELTSFSNENKADLICSRLVIEIAAGDEFDMVAVLRELSSHGEMIDYERGDAVRPWRFRIASSQPSASVLDSLSFLIDPVRVCLADIDADAGYGLFAPAIENSSADEAYGFFEPLPAHTEVDDGYGFFAPLPAKEIQQSMTEGNGFGFFVPVESLPAHDTVNPAPEVAVPIVPELNRRSSDRVVVDKAPIGDKSDTSIRVSVEKVDQLLNLVGELVITQSMLAQNALQLDPVLHEKLLSGVAQLERNTRELQESVMSIRMMPISFVFNRYPRLVRDLAGKLNKQVELRMIGENTELDKGFIEKLSDPMTHLVRNSLDHGLETPEVRLAKGKPAQGNLTLKAFHQGGNIVIEVSDDGAGLNRERILAKAKERGLNVSDSMPDSEVWMLIFEAGFSTAAEVTDVSGRGVGMDVVRKNIQSMGGRVEIQSMAGIGSTISVRLPLTLAILDGMSIAASDELYIIPLTFIVESLQPRMADIKGMAGRGNVINVRGEYLPLIALYEIFNLPSKVNSFEDGIAIILEAEGQKIALFVDNLLGQHQVVVKNLETNYRRVAGVAGATIMGDGHVAFILDVAALVQMAQQVSSPNLIPLAA</sequence>
<evidence type="ECO:0000313" key="17">
    <source>
        <dbReference type="Proteomes" id="UP001195660"/>
    </source>
</evidence>
<dbReference type="InterPro" id="IPR002545">
    <property type="entry name" value="CheW-lke_dom"/>
</dbReference>
<feature type="domain" description="CheW-like" evidence="14">
    <location>
        <begin position="565"/>
        <end position="700"/>
    </location>
</feature>
<dbReference type="RefSeq" id="WP_203572300.1">
    <property type="nucleotide sequence ID" value="NZ_WOFE01000014.1"/>
</dbReference>
<feature type="domain" description="HPt" evidence="15">
    <location>
        <begin position="1"/>
        <end position="105"/>
    </location>
</feature>
<evidence type="ECO:0000256" key="2">
    <source>
        <dbReference type="ARBA" id="ARBA00012438"/>
    </source>
</evidence>
<dbReference type="InterPro" id="IPR004105">
    <property type="entry name" value="CheA-like_dim"/>
</dbReference>
<dbReference type="InterPro" id="IPR036097">
    <property type="entry name" value="HisK_dim/P_sf"/>
</dbReference>
<dbReference type="Pfam" id="PF01584">
    <property type="entry name" value="CheW"/>
    <property type="match status" value="1"/>
</dbReference>
<dbReference type="PRINTS" id="PR00344">
    <property type="entry name" value="BCTRLSENSOR"/>
</dbReference>
<keyword evidence="5 12" id="KW-0597">Phosphoprotein</keyword>
<evidence type="ECO:0000259" key="15">
    <source>
        <dbReference type="PROSITE" id="PS50894"/>
    </source>
</evidence>
<comment type="caution">
    <text evidence="16">The sequence shown here is derived from an EMBL/GenBank/DDBJ whole genome shotgun (WGS) entry which is preliminary data.</text>
</comment>
<dbReference type="InterPro" id="IPR003594">
    <property type="entry name" value="HATPase_dom"/>
</dbReference>
<evidence type="ECO:0000256" key="12">
    <source>
        <dbReference type="PROSITE-ProRule" id="PRU00110"/>
    </source>
</evidence>
<evidence type="ECO:0000313" key="16">
    <source>
        <dbReference type="EMBL" id="MBM5572973.1"/>
    </source>
</evidence>
<dbReference type="EC" id="2.7.13.3" evidence="2"/>
<dbReference type="Gene3D" id="1.20.120.160">
    <property type="entry name" value="HPT domain"/>
    <property type="match status" value="1"/>
</dbReference>
<evidence type="ECO:0000259" key="14">
    <source>
        <dbReference type="PROSITE" id="PS50851"/>
    </source>
</evidence>
<keyword evidence="8" id="KW-0418">Kinase</keyword>
<organism evidence="16 17">
    <name type="scientific">Deefgea chitinilytica</name>
    <dbReference type="NCBI Taxonomy" id="570276"/>
    <lineage>
        <taxon>Bacteria</taxon>
        <taxon>Pseudomonadati</taxon>
        <taxon>Pseudomonadota</taxon>
        <taxon>Betaproteobacteria</taxon>
        <taxon>Neisseriales</taxon>
        <taxon>Chitinibacteraceae</taxon>
        <taxon>Deefgea</taxon>
    </lineage>
</organism>
<evidence type="ECO:0000256" key="6">
    <source>
        <dbReference type="ARBA" id="ARBA00022679"/>
    </source>
</evidence>
<dbReference type="Pfam" id="PF02518">
    <property type="entry name" value="HATPase_c"/>
    <property type="match status" value="1"/>
</dbReference>
<dbReference type="InterPro" id="IPR036890">
    <property type="entry name" value="HATPase_C_sf"/>
</dbReference>
<keyword evidence="6 16" id="KW-0808">Transferase</keyword>
<keyword evidence="7" id="KW-0547">Nucleotide-binding</keyword>
<dbReference type="InterPro" id="IPR008207">
    <property type="entry name" value="Sig_transdc_His_kin_Hpt_dom"/>
</dbReference>
<evidence type="ECO:0000256" key="7">
    <source>
        <dbReference type="ARBA" id="ARBA00022741"/>
    </source>
</evidence>
<dbReference type="GO" id="GO:0004673">
    <property type="term" value="F:protein histidine kinase activity"/>
    <property type="evidence" value="ECO:0007669"/>
    <property type="project" value="UniProtKB-EC"/>
</dbReference>
<dbReference type="SUPFAM" id="SSF47226">
    <property type="entry name" value="Histidine-containing phosphotransfer domain, HPT domain"/>
    <property type="match status" value="1"/>
</dbReference>
<evidence type="ECO:0000256" key="11">
    <source>
        <dbReference type="ARBA" id="ARBA00035100"/>
    </source>
</evidence>
<dbReference type="InterPro" id="IPR004358">
    <property type="entry name" value="Sig_transdc_His_kin-like_C"/>
</dbReference>
<evidence type="ECO:0000256" key="10">
    <source>
        <dbReference type="ARBA" id="ARBA00023012"/>
    </source>
</evidence>
<dbReference type="InterPro" id="IPR037006">
    <property type="entry name" value="CheA-like_homodim_sf"/>
</dbReference>
<dbReference type="SMART" id="SM00073">
    <property type="entry name" value="HPT"/>
    <property type="match status" value="1"/>
</dbReference>
<evidence type="ECO:0000256" key="3">
    <source>
        <dbReference type="ARBA" id="ARBA00021495"/>
    </source>
</evidence>
<dbReference type="CDD" id="cd00731">
    <property type="entry name" value="CheA_reg"/>
    <property type="match status" value="1"/>
</dbReference>
<gene>
    <name evidence="16" type="ORF">GM173_15480</name>
</gene>
<dbReference type="Gene3D" id="3.30.565.10">
    <property type="entry name" value="Histidine kinase-like ATPase, C-terminal domain"/>
    <property type="match status" value="1"/>
</dbReference>